<feature type="region of interest" description="Disordered" evidence="1">
    <location>
        <begin position="156"/>
        <end position="247"/>
    </location>
</feature>
<feature type="compositionally biased region" description="Polar residues" evidence="1">
    <location>
        <begin position="94"/>
        <end position="114"/>
    </location>
</feature>
<feature type="compositionally biased region" description="Pro residues" evidence="1">
    <location>
        <begin position="1"/>
        <end position="14"/>
    </location>
</feature>
<feature type="region of interest" description="Disordered" evidence="1">
    <location>
        <begin position="1"/>
        <end position="49"/>
    </location>
</feature>
<accession>A0AA38RZT5</accession>
<protein>
    <submittedName>
        <fullName evidence="2">Uncharacterized protein</fullName>
    </submittedName>
</protein>
<evidence type="ECO:0000313" key="3">
    <source>
        <dbReference type="Proteomes" id="UP001174691"/>
    </source>
</evidence>
<evidence type="ECO:0000256" key="1">
    <source>
        <dbReference type="SAM" id="MobiDB-lite"/>
    </source>
</evidence>
<reference evidence="2" key="1">
    <citation type="submission" date="2022-07" db="EMBL/GenBank/DDBJ databases">
        <title>Fungi with potential for degradation of polypropylene.</title>
        <authorList>
            <person name="Gostincar C."/>
        </authorList>
    </citation>
    <scope>NUCLEOTIDE SEQUENCE</scope>
    <source>
        <strain evidence="2">EXF-13287</strain>
    </source>
</reference>
<proteinExistence type="predicted"/>
<dbReference type="Proteomes" id="UP001174691">
    <property type="component" value="Unassembled WGS sequence"/>
</dbReference>
<evidence type="ECO:0000313" key="2">
    <source>
        <dbReference type="EMBL" id="KAJ9162255.1"/>
    </source>
</evidence>
<name>A0AA38RZT5_9PEZI</name>
<gene>
    <name evidence="2" type="ORF">NKR19_g1432</name>
</gene>
<feature type="region of interest" description="Disordered" evidence="1">
    <location>
        <begin position="92"/>
        <end position="126"/>
    </location>
</feature>
<dbReference type="AlphaFoldDB" id="A0AA38RZT5"/>
<feature type="compositionally biased region" description="Basic and acidic residues" evidence="1">
    <location>
        <begin position="193"/>
        <end position="209"/>
    </location>
</feature>
<keyword evidence="3" id="KW-1185">Reference proteome</keyword>
<sequence length="540" mass="59023">MKPAHPTEPSPPSINPWAIDKQPPAVFQENKSSEPTVHPDEGPGLPFEKLATPFHLRPLSALDVRAKVPAQEKSSAIPVRVASPVSVAPLVSPESGSFSDHYRSTSSSYPSQGVRTPEIVESPPSTVRKRTLFGSFGRFSKSNHRLSALFSDKSSTEALFDESEDRQPLEAANDDEAASLSASAVNEPPPVKAETDDIHADERQAEHTDTTASQTEAAAKQSESRLLNANLAITPEAGKSTDTIVKSSDDVSEGAQITLTPNKPQIIDFGLLPVTKTEEPEVNESGGHLTVPSGPCPAHHEVTRPPKPGQPPQFVEVLETRRVPVTMSRTTTQQNDLLSGSSGRKPAAAVRITRRMRGGAGFGRWVAKRLRRLRRLPRRQRLAPKGQRLTEENLKRMEHSSDDDANSLIKPSVKTDVVANGKLRKKSYRKRKGVKGVAKAKNASRPGLRAEMRGKSVDDGKNPGEMDGVREQDGNEYDTDIIMMPNGRVIRPGKKPAPPALKRDTTIGRRAATWFKERRISVDLTRFLLGEMKSEMNAKP</sequence>
<dbReference type="EMBL" id="JANBVN010000013">
    <property type="protein sequence ID" value="KAJ9162255.1"/>
    <property type="molecule type" value="Genomic_DNA"/>
</dbReference>
<comment type="caution">
    <text evidence="2">The sequence shown here is derived from an EMBL/GenBank/DDBJ whole genome shotgun (WGS) entry which is preliminary data.</text>
</comment>
<organism evidence="2 3">
    <name type="scientific">Coniochaeta hoffmannii</name>
    <dbReference type="NCBI Taxonomy" id="91930"/>
    <lineage>
        <taxon>Eukaryota</taxon>
        <taxon>Fungi</taxon>
        <taxon>Dikarya</taxon>
        <taxon>Ascomycota</taxon>
        <taxon>Pezizomycotina</taxon>
        <taxon>Sordariomycetes</taxon>
        <taxon>Sordariomycetidae</taxon>
        <taxon>Coniochaetales</taxon>
        <taxon>Coniochaetaceae</taxon>
        <taxon>Coniochaeta</taxon>
    </lineage>
</organism>
<feature type="region of interest" description="Disordered" evidence="1">
    <location>
        <begin position="452"/>
        <end position="472"/>
    </location>
</feature>